<sequence length="240" mass="27869">MSREKFFCTMSCLRYDEVTTRNQRKHMIQLQLSRVNERPVGFTERFAFQILTSEVKKLTKPTQAVLKLSTPMEGPNRNFTFSFVVLVDKLLQKGLACERTSGKYHQSFYHTNIGHYSFNLMGLHETKLSYLTFRKKMHHSSASYATTGISEIICFYNMTKVGVDTLDKKCSIFSTGTATKRWPTAIFYALLNIASSIYTLHQSFRNNVLVDRFVFVDELGTQLIEPHLRRYQQPSMQKDL</sequence>
<name>A0ABQ9H9V3_9NEOP</name>
<evidence type="ECO:0000313" key="1">
    <source>
        <dbReference type="EMBL" id="KAJ8881064.1"/>
    </source>
</evidence>
<dbReference type="Proteomes" id="UP001159363">
    <property type="component" value="Chromosome 5"/>
</dbReference>
<dbReference type="EMBL" id="JARBHB010000006">
    <property type="protein sequence ID" value="KAJ8881064.1"/>
    <property type="molecule type" value="Genomic_DNA"/>
</dbReference>
<accession>A0ABQ9H9V3</accession>
<comment type="caution">
    <text evidence="1">The sequence shown here is derived from an EMBL/GenBank/DDBJ whole genome shotgun (WGS) entry which is preliminary data.</text>
</comment>
<organism evidence="1 2">
    <name type="scientific">Dryococelus australis</name>
    <dbReference type="NCBI Taxonomy" id="614101"/>
    <lineage>
        <taxon>Eukaryota</taxon>
        <taxon>Metazoa</taxon>
        <taxon>Ecdysozoa</taxon>
        <taxon>Arthropoda</taxon>
        <taxon>Hexapoda</taxon>
        <taxon>Insecta</taxon>
        <taxon>Pterygota</taxon>
        <taxon>Neoptera</taxon>
        <taxon>Polyneoptera</taxon>
        <taxon>Phasmatodea</taxon>
        <taxon>Verophasmatodea</taxon>
        <taxon>Anareolatae</taxon>
        <taxon>Phasmatidae</taxon>
        <taxon>Eurycanthinae</taxon>
        <taxon>Dryococelus</taxon>
    </lineage>
</organism>
<protein>
    <submittedName>
        <fullName evidence="1">Uncharacterized protein</fullName>
    </submittedName>
</protein>
<proteinExistence type="predicted"/>
<reference evidence="1 2" key="1">
    <citation type="submission" date="2023-02" db="EMBL/GenBank/DDBJ databases">
        <title>LHISI_Scaffold_Assembly.</title>
        <authorList>
            <person name="Stuart O.P."/>
            <person name="Cleave R."/>
            <person name="Magrath M.J.L."/>
            <person name="Mikheyev A.S."/>
        </authorList>
    </citation>
    <scope>NUCLEOTIDE SEQUENCE [LARGE SCALE GENOMIC DNA]</scope>
    <source>
        <strain evidence="1">Daus_M_001</strain>
        <tissue evidence="1">Leg muscle</tissue>
    </source>
</reference>
<gene>
    <name evidence="1" type="ORF">PR048_017537</name>
</gene>
<keyword evidence="2" id="KW-1185">Reference proteome</keyword>
<evidence type="ECO:0000313" key="2">
    <source>
        <dbReference type="Proteomes" id="UP001159363"/>
    </source>
</evidence>